<dbReference type="Gene3D" id="1.10.10.10">
    <property type="entry name" value="Winged helix-like DNA-binding domain superfamily/Winged helix DNA-binding domain"/>
    <property type="match status" value="1"/>
</dbReference>
<dbReference type="Pfam" id="PF03466">
    <property type="entry name" value="LysR_substrate"/>
    <property type="match status" value="1"/>
</dbReference>
<dbReference type="InterPro" id="IPR005119">
    <property type="entry name" value="LysR_subst-bd"/>
</dbReference>
<keyword evidence="4" id="KW-0804">Transcription</keyword>
<feature type="domain" description="HTH lysR-type" evidence="5">
    <location>
        <begin position="1"/>
        <end position="59"/>
    </location>
</feature>
<dbReference type="InterPro" id="IPR000847">
    <property type="entry name" value="LysR_HTH_N"/>
</dbReference>
<organism evidence="6 7">
    <name type="scientific">Xanthomonas arboricola pv. corylina</name>
    <dbReference type="NCBI Taxonomy" id="487821"/>
    <lineage>
        <taxon>Bacteria</taxon>
        <taxon>Pseudomonadati</taxon>
        <taxon>Pseudomonadota</taxon>
        <taxon>Gammaproteobacteria</taxon>
        <taxon>Lysobacterales</taxon>
        <taxon>Lysobacteraceae</taxon>
        <taxon>Xanthomonas</taxon>
    </lineage>
</organism>
<dbReference type="InterPro" id="IPR036390">
    <property type="entry name" value="WH_DNA-bd_sf"/>
</dbReference>
<dbReference type="RefSeq" id="WP_212583843.1">
    <property type="nucleotide sequence ID" value="NZ_CP062164.1"/>
</dbReference>
<evidence type="ECO:0000256" key="3">
    <source>
        <dbReference type="ARBA" id="ARBA00023125"/>
    </source>
</evidence>
<dbReference type="EMBL" id="HG992338">
    <property type="protein sequence ID" value="CAE6779893.1"/>
    <property type="molecule type" value="Genomic_DNA"/>
</dbReference>
<evidence type="ECO:0000313" key="6">
    <source>
        <dbReference type="EMBL" id="CAE6779893.1"/>
    </source>
</evidence>
<dbReference type="Pfam" id="PF00126">
    <property type="entry name" value="HTH_1"/>
    <property type="match status" value="1"/>
</dbReference>
<dbReference type="SUPFAM" id="SSF46785">
    <property type="entry name" value="Winged helix' DNA-binding domain"/>
    <property type="match status" value="1"/>
</dbReference>
<dbReference type="EMBL" id="HG992338">
    <property type="protein sequence ID" value="CAE6779919.1"/>
    <property type="molecule type" value="Genomic_DNA"/>
</dbReference>
<accession>A0ABN7M1W0</accession>
<proteinExistence type="inferred from homology"/>
<dbReference type="InterPro" id="IPR036388">
    <property type="entry name" value="WH-like_DNA-bd_sf"/>
</dbReference>
<dbReference type="PRINTS" id="PR00039">
    <property type="entry name" value="HTHLYSR"/>
</dbReference>
<evidence type="ECO:0000256" key="1">
    <source>
        <dbReference type="ARBA" id="ARBA00009437"/>
    </source>
</evidence>
<evidence type="ECO:0000256" key="4">
    <source>
        <dbReference type="ARBA" id="ARBA00023163"/>
    </source>
</evidence>
<gene>
    <name evidence="6" type="primary">pgrR_4</name>
    <name evidence="6" type="ORF">XAC301_23730</name>
</gene>
<dbReference type="PROSITE" id="PS50931">
    <property type="entry name" value="HTH_LYSR"/>
    <property type="match status" value="1"/>
</dbReference>
<reference evidence="6 7" key="1">
    <citation type="submission" date="2021-02" db="EMBL/GenBank/DDBJ databases">
        <authorList>
            <person name="Pothier F. J."/>
        </authorList>
    </citation>
    <scope>NUCLEOTIDE SEQUENCE [LARGE SCALE GENOMIC DNA]</scope>
    <source>
        <strain evidence="6 7">301</strain>
    </source>
</reference>
<evidence type="ECO:0000259" key="5">
    <source>
        <dbReference type="PROSITE" id="PS50931"/>
    </source>
</evidence>
<dbReference type="CDD" id="cd08422">
    <property type="entry name" value="PBP2_CrgA_like"/>
    <property type="match status" value="1"/>
</dbReference>
<dbReference type="PANTHER" id="PTHR30537">
    <property type="entry name" value="HTH-TYPE TRANSCRIPTIONAL REGULATOR"/>
    <property type="match status" value="1"/>
</dbReference>
<name>A0ABN7M1W0_9XANT</name>
<keyword evidence="3" id="KW-0238">DNA-binding</keyword>
<sequence>METLANLESFVRSAEAGSFSLAARRLGLTPAAVSRNVAQLERNLGVRLFQRSTRGLTTTETGDRFLLSLRSGLDDIQTAIADVTRNAGQPAGTLKLTAPAGFGVTYLLPLMPAFRERYPAVVLDWSFDNRPVDLIAGGFDVAIGGGFDLPDGMVARELARITLIAVGAPDLLRDRTLPSTPSELAQWPCVSMRSPLNNRVRTWVMRQGMKEMTAEETPVMIANDPDALCSAVVVGIGIGLVAVPLAKPYLESGALVRLLPEWHVEVGPMSLYYTGLKLLPAKTRAFIDFVSDAFKAPKFRQLFALEPGASDNGGR</sequence>
<protein>
    <submittedName>
        <fullName evidence="6">HTH-type transcriptional regulator PgrR</fullName>
    </submittedName>
</protein>
<dbReference type="SUPFAM" id="SSF53850">
    <property type="entry name" value="Periplasmic binding protein-like II"/>
    <property type="match status" value="1"/>
</dbReference>
<evidence type="ECO:0000313" key="7">
    <source>
        <dbReference type="Proteomes" id="UP000835287"/>
    </source>
</evidence>
<comment type="similarity">
    <text evidence="1">Belongs to the LysR transcriptional regulatory family.</text>
</comment>
<dbReference type="InterPro" id="IPR058163">
    <property type="entry name" value="LysR-type_TF_proteobact-type"/>
</dbReference>
<dbReference type="Gene3D" id="3.40.190.290">
    <property type="match status" value="1"/>
</dbReference>
<dbReference type="PANTHER" id="PTHR30537:SF72">
    <property type="entry name" value="LYSR FAMILY TRANSCRIPTIONAL REGULATOR"/>
    <property type="match status" value="1"/>
</dbReference>
<keyword evidence="7" id="KW-1185">Reference proteome</keyword>
<keyword evidence="2" id="KW-0805">Transcription regulation</keyword>
<evidence type="ECO:0000256" key="2">
    <source>
        <dbReference type="ARBA" id="ARBA00023015"/>
    </source>
</evidence>
<dbReference type="Proteomes" id="UP000835287">
    <property type="component" value="Chromosome"/>
</dbReference>